<dbReference type="AlphaFoldDB" id="A0A645DFY3"/>
<comment type="caution">
    <text evidence="1">The sequence shown here is derived from an EMBL/GenBank/DDBJ whole genome shotgun (WGS) entry which is preliminary data.</text>
</comment>
<evidence type="ECO:0000313" key="1">
    <source>
        <dbReference type="EMBL" id="MPM88390.1"/>
    </source>
</evidence>
<reference evidence="1" key="1">
    <citation type="submission" date="2019-08" db="EMBL/GenBank/DDBJ databases">
        <authorList>
            <person name="Kucharzyk K."/>
            <person name="Murdoch R.W."/>
            <person name="Higgins S."/>
            <person name="Loffler F."/>
        </authorList>
    </citation>
    <scope>NUCLEOTIDE SEQUENCE</scope>
</reference>
<proteinExistence type="predicted"/>
<dbReference type="EMBL" id="VSSQ01036013">
    <property type="protein sequence ID" value="MPM88390.1"/>
    <property type="molecule type" value="Genomic_DNA"/>
</dbReference>
<accession>A0A645DFY3</accession>
<gene>
    <name evidence="1" type="ORF">SDC9_135493</name>
</gene>
<sequence>MDIGVIGGHFLDRCSFRCGCLIERRKQIALYRSFGSHRGRRGLIEHSIQEGTELQRLKKRFHCLPVHLFSGEILFFYLNRYVGFDRSQKFRENNLFAILLYLLLQCSFQLIGIGQQVFNRAELFEQLYGCLLSYSRAAGDIVGSVSHQSQ</sequence>
<name>A0A645DFY3_9ZZZZ</name>
<protein>
    <submittedName>
        <fullName evidence="1">Uncharacterized protein</fullName>
    </submittedName>
</protein>
<organism evidence="1">
    <name type="scientific">bioreactor metagenome</name>
    <dbReference type="NCBI Taxonomy" id="1076179"/>
    <lineage>
        <taxon>unclassified sequences</taxon>
        <taxon>metagenomes</taxon>
        <taxon>ecological metagenomes</taxon>
    </lineage>
</organism>